<dbReference type="EMBL" id="KV417487">
    <property type="protein sequence ID" value="KZP31884.1"/>
    <property type="molecule type" value="Genomic_DNA"/>
</dbReference>
<proteinExistence type="predicted"/>
<evidence type="ECO:0000313" key="2">
    <source>
        <dbReference type="EMBL" id="KZP31884.1"/>
    </source>
</evidence>
<reference evidence="2 3" key="1">
    <citation type="journal article" date="2016" name="Mol. Biol. Evol.">
        <title>Comparative Genomics of Early-Diverging Mushroom-Forming Fungi Provides Insights into the Origins of Lignocellulose Decay Capabilities.</title>
        <authorList>
            <person name="Nagy L.G."/>
            <person name="Riley R."/>
            <person name="Tritt A."/>
            <person name="Adam C."/>
            <person name="Daum C."/>
            <person name="Floudas D."/>
            <person name="Sun H."/>
            <person name="Yadav J.S."/>
            <person name="Pangilinan J."/>
            <person name="Larsson K.H."/>
            <person name="Matsuura K."/>
            <person name="Barry K."/>
            <person name="Labutti K."/>
            <person name="Kuo R."/>
            <person name="Ohm R.A."/>
            <person name="Bhattacharya S.S."/>
            <person name="Shirouzu T."/>
            <person name="Yoshinaga Y."/>
            <person name="Martin F.M."/>
            <person name="Grigoriev I.V."/>
            <person name="Hibbett D.S."/>
        </authorList>
    </citation>
    <scope>NUCLEOTIDE SEQUENCE [LARGE SCALE GENOMIC DNA]</scope>
    <source>
        <strain evidence="2 3">CBS 109695</strain>
    </source>
</reference>
<accession>A0A166UP12</accession>
<keyword evidence="3" id="KW-1185">Reference proteome</keyword>
<gene>
    <name evidence="2" type="ORF">FIBSPDRAFT_882779</name>
</gene>
<name>A0A166UP12_9AGAM</name>
<organism evidence="2 3">
    <name type="scientific">Athelia psychrophila</name>
    <dbReference type="NCBI Taxonomy" id="1759441"/>
    <lineage>
        <taxon>Eukaryota</taxon>
        <taxon>Fungi</taxon>
        <taxon>Dikarya</taxon>
        <taxon>Basidiomycota</taxon>
        <taxon>Agaricomycotina</taxon>
        <taxon>Agaricomycetes</taxon>
        <taxon>Agaricomycetidae</taxon>
        <taxon>Atheliales</taxon>
        <taxon>Atheliaceae</taxon>
        <taxon>Athelia</taxon>
    </lineage>
</organism>
<dbReference type="AlphaFoldDB" id="A0A166UP12"/>
<sequence length="233" mass="25823">MNEETTECLRFGDEASRPTLVPQWEGLSERGSEETRRKDGATSNEVQQRDGQMKHVQMLGAKLELMLHPALIHMWVPPVLAACAYRLSVSGDEPSPACCSARGWLANVLAGRSVKDPSLISVGPEREQASDRRLSPLERCPTSCLNGPLRFPKQSRMSGTELEANTDYRCLAQLSSPQRARYLENLARPARVLARCAALANSRQQSYLSNSLAYLICPLVINGCSRLIDSIRR</sequence>
<evidence type="ECO:0000256" key="1">
    <source>
        <dbReference type="SAM" id="MobiDB-lite"/>
    </source>
</evidence>
<protein>
    <submittedName>
        <fullName evidence="2">Uncharacterized protein</fullName>
    </submittedName>
</protein>
<evidence type="ECO:0000313" key="3">
    <source>
        <dbReference type="Proteomes" id="UP000076532"/>
    </source>
</evidence>
<feature type="compositionally biased region" description="Basic and acidic residues" evidence="1">
    <location>
        <begin position="27"/>
        <end position="40"/>
    </location>
</feature>
<feature type="region of interest" description="Disordered" evidence="1">
    <location>
        <begin position="1"/>
        <end position="53"/>
    </location>
</feature>
<dbReference type="Proteomes" id="UP000076532">
    <property type="component" value="Unassembled WGS sequence"/>
</dbReference>